<dbReference type="GO" id="GO:0005739">
    <property type="term" value="C:mitochondrion"/>
    <property type="evidence" value="ECO:0007669"/>
    <property type="project" value="UniProtKB-SubCell"/>
</dbReference>
<dbReference type="InterPro" id="IPR013154">
    <property type="entry name" value="ADH-like_N"/>
</dbReference>
<keyword evidence="3" id="KW-0521">NADP</keyword>
<dbReference type="AlphaFoldDB" id="B5Y5E0"/>
<dbReference type="OrthoDB" id="7482721at2759"/>
<evidence type="ECO:0000313" key="9">
    <source>
        <dbReference type="Proteomes" id="UP000000759"/>
    </source>
</evidence>
<dbReference type="eggNOG" id="KOG0025">
    <property type="taxonomic scope" value="Eukaryota"/>
</dbReference>
<dbReference type="InterPro" id="IPR051034">
    <property type="entry name" value="Mito_Enoyl-ACP_Reductase"/>
</dbReference>
<reference evidence="8 9" key="1">
    <citation type="journal article" date="2008" name="Nature">
        <title>The Phaeodactylum genome reveals the evolutionary history of diatom genomes.</title>
        <authorList>
            <person name="Bowler C."/>
            <person name="Allen A.E."/>
            <person name="Badger J.H."/>
            <person name="Grimwood J."/>
            <person name="Jabbari K."/>
            <person name="Kuo A."/>
            <person name="Maheswari U."/>
            <person name="Martens C."/>
            <person name="Maumus F."/>
            <person name="Otillar R.P."/>
            <person name="Rayko E."/>
            <person name="Salamov A."/>
            <person name="Vandepoele K."/>
            <person name="Beszteri B."/>
            <person name="Gruber A."/>
            <person name="Heijde M."/>
            <person name="Katinka M."/>
            <person name="Mock T."/>
            <person name="Valentin K."/>
            <person name="Verret F."/>
            <person name="Berges J.A."/>
            <person name="Brownlee C."/>
            <person name="Cadoret J.P."/>
            <person name="Chiovitti A."/>
            <person name="Choi C.J."/>
            <person name="Coesel S."/>
            <person name="De Martino A."/>
            <person name="Detter J.C."/>
            <person name="Durkin C."/>
            <person name="Falciatore A."/>
            <person name="Fournet J."/>
            <person name="Haruta M."/>
            <person name="Huysman M.J."/>
            <person name="Jenkins B.D."/>
            <person name="Jiroutova K."/>
            <person name="Jorgensen R.E."/>
            <person name="Joubert Y."/>
            <person name="Kaplan A."/>
            <person name="Kroger N."/>
            <person name="Kroth P.G."/>
            <person name="La Roche J."/>
            <person name="Lindquist E."/>
            <person name="Lommer M."/>
            <person name="Martin-Jezequel V."/>
            <person name="Lopez P.J."/>
            <person name="Lucas S."/>
            <person name="Mangogna M."/>
            <person name="McGinnis K."/>
            <person name="Medlin L.K."/>
            <person name="Montsant A."/>
            <person name="Oudot-Le Secq M.P."/>
            <person name="Napoli C."/>
            <person name="Obornik M."/>
            <person name="Parker M.S."/>
            <person name="Petit J.L."/>
            <person name="Porcel B.M."/>
            <person name="Poulsen N."/>
            <person name="Robison M."/>
            <person name="Rychlewski L."/>
            <person name="Rynearson T.A."/>
            <person name="Schmutz J."/>
            <person name="Shapiro H."/>
            <person name="Siaut M."/>
            <person name="Stanley M."/>
            <person name="Sussman M.R."/>
            <person name="Taylor A.R."/>
            <person name="Vardi A."/>
            <person name="von Dassow P."/>
            <person name="Vyverman W."/>
            <person name="Willis A."/>
            <person name="Wyrwicz L.S."/>
            <person name="Rokhsar D.S."/>
            <person name="Weissenbach J."/>
            <person name="Armbrust E.V."/>
            <person name="Green B.R."/>
            <person name="Van de Peer Y."/>
            <person name="Grigoriev I.V."/>
        </authorList>
    </citation>
    <scope>NUCLEOTIDE SEQUENCE [LARGE SCALE GENOMIC DNA]</scope>
    <source>
        <strain evidence="8 9">CCAP 1055/1</strain>
    </source>
</reference>
<comment type="subcellular location">
    <subcellularLocation>
        <location evidence="1">Mitochondrion</location>
    </subcellularLocation>
</comment>
<evidence type="ECO:0000256" key="4">
    <source>
        <dbReference type="ARBA" id="ARBA00022946"/>
    </source>
</evidence>
<dbReference type="SUPFAM" id="SSF50129">
    <property type="entry name" value="GroES-like"/>
    <property type="match status" value="1"/>
</dbReference>
<dbReference type="STRING" id="556484.B5Y5E0"/>
<dbReference type="KEGG" id="pti:PHATR_10497"/>
<dbReference type="Pfam" id="PF08240">
    <property type="entry name" value="ADH_N"/>
    <property type="match status" value="1"/>
</dbReference>
<evidence type="ECO:0000256" key="2">
    <source>
        <dbReference type="ARBA" id="ARBA00010371"/>
    </source>
</evidence>
<evidence type="ECO:0000256" key="1">
    <source>
        <dbReference type="ARBA" id="ARBA00004173"/>
    </source>
</evidence>
<comment type="similarity">
    <text evidence="2">Belongs to the zinc-containing alcohol dehydrogenase family. Quinone oxidoreductase subfamily.</text>
</comment>
<dbReference type="GO" id="GO:0016491">
    <property type="term" value="F:oxidoreductase activity"/>
    <property type="evidence" value="ECO:0007669"/>
    <property type="project" value="UniProtKB-KW"/>
</dbReference>
<evidence type="ECO:0000259" key="7">
    <source>
        <dbReference type="Pfam" id="PF08240"/>
    </source>
</evidence>
<dbReference type="InParanoid" id="B5Y5E0"/>
<keyword evidence="4" id="KW-0809">Transit peptide</keyword>
<evidence type="ECO:0000313" key="8">
    <source>
        <dbReference type="EMBL" id="ACI65641.1"/>
    </source>
</evidence>
<reference evidence="9" key="2">
    <citation type="submission" date="2008-08" db="EMBL/GenBank/DDBJ databases">
        <authorList>
            <consortium name="Diatom Consortium"/>
            <person name="Grigoriev I."/>
            <person name="Grimwood J."/>
            <person name="Kuo A."/>
            <person name="Otillar R.P."/>
            <person name="Salamov A."/>
            <person name="Detter J.C."/>
            <person name="Lindquist E."/>
            <person name="Shapiro H."/>
            <person name="Lucas S."/>
            <person name="Glavina del Rio T."/>
            <person name="Pitluck S."/>
            <person name="Rokhsar D."/>
            <person name="Bowler C."/>
        </authorList>
    </citation>
    <scope>GENOME REANNOTATION</scope>
    <source>
        <strain evidence="9">CCAP 1055/1</strain>
    </source>
</reference>
<dbReference type="Proteomes" id="UP000000759">
    <property type="component" value="Chromosome 3"/>
</dbReference>
<dbReference type="InterPro" id="IPR036291">
    <property type="entry name" value="NAD(P)-bd_dom_sf"/>
</dbReference>
<dbReference type="SUPFAM" id="SSF51735">
    <property type="entry name" value="NAD(P)-binding Rossmann-fold domains"/>
    <property type="match status" value="1"/>
</dbReference>
<dbReference type="HOGENOM" id="CLU_026673_17_1_1"/>
<dbReference type="GO" id="GO:0006631">
    <property type="term" value="P:fatty acid metabolic process"/>
    <property type="evidence" value="ECO:0007669"/>
    <property type="project" value="TreeGrafter"/>
</dbReference>
<dbReference type="PaxDb" id="2850-Phatr10497"/>
<dbReference type="CDD" id="cd08290">
    <property type="entry name" value="ETR"/>
    <property type="match status" value="1"/>
</dbReference>
<name>B5Y5E0_PHATC</name>
<dbReference type="RefSeq" id="XP_002186171.1">
    <property type="nucleotide sequence ID" value="XM_002186135.1"/>
</dbReference>
<accession>B5Y5E0</accession>
<proteinExistence type="inferred from homology"/>
<feature type="domain" description="Alcohol dehydrogenase-like N-terminal" evidence="7">
    <location>
        <begin position="10"/>
        <end position="93"/>
    </location>
</feature>
<gene>
    <name evidence="8" type="ORF">PHATR_10497</name>
</gene>
<evidence type="ECO:0000256" key="6">
    <source>
        <dbReference type="ARBA" id="ARBA00023128"/>
    </source>
</evidence>
<dbReference type="PANTHER" id="PTHR43981">
    <property type="entry name" value="ENOYL-[ACYL-CARRIER-PROTEIN] REDUCTASE, MITOCHONDRIAL"/>
    <property type="match status" value="1"/>
</dbReference>
<protein>
    <recommendedName>
        <fullName evidence="7">Alcohol dehydrogenase-like N-terminal domain-containing protein</fullName>
    </recommendedName>
</protein>
<dbReference type="GeneID" id="7204042"/>
<dbReference type="InterPro" id="IPR011032">
    <property type="entry name" value="GroES-like_sf"/>
</dbReference>
<feature type="non-terminal residue" evidence="8">
    <location>
        <position position="275"/>
    </location>
</feature>
<keyword evidence="5" id="KW-0560">Oxidoreductase</keyword>
<dbReference type="Gene3D" id="3.90.180.10">
    <property type="entry name" value="Medium-chain alcohol dehydrogenases, catalytic domain"/>
    <property type="match status" value="1"/>
</dbReference>
<keyword evidence="9" id="KW-1185">Reference proteome</keyword>
<evidence type="ECO:0000256" key="3">
    <source>
        <dbReference type="ARBA" id="ARBA00022857"/>
    </source>
</evidence>
<organism evidence="8 9">
    <name type="scientific">Phaeodactylum tricornutum (strain CCAP 1055/1)</name>
    <dbReference type="NCBI Taxonomy" id="556484"/>
    <lineage>
        <taxon>Eukaryota</taxon>
        <taxon>Sar</taxon>
        <taxon>Stramenopiles</taxon>
        <taxon>Ochrophyta</taxon>
        <taxon>Bacillariophyta</taxon>
        <taxon>Bacillariophyceae</taxon>
        <taxon>Bacillariophycidae</taxon>
        <taxon>Naviculales</taxon>
        <taxon>Phaeodactylaceae</taxon>
        <taxon>Phaeodactylum</taxon>
    </lineage>
</organism>
<keyword evidence="6" id="KW-0496">Mitochondrion</keyword>
<sequence length="275" mass="29920">MDWSALPSTSWVCVEMKAVPWNPADMNSVQGTYAILSQSHFSPKRTVAGSSGIGVVSEMTASKDNRFAVGDWVTVAQPGLGTMRSSVWAPASSWIKISRGSELFEKHGDGISTIFQLGGTALRMLRDFQVLRPGDCVIQNAGNSGVGWMASQLAAAHDVSMVSLVRRGTRSAEKEDLCDQASLQDFRRELQLVSHRPRVLALNAVGGDSAGKLVKLLDRHGTLVTYGGMSMKPLSISAGHLIFQDIKVVGYWNSRWMLQHSLSQQQAMTDELVDL</sequence>
<dbReference type="PANTHER" id="PTHR43981:SF2">
    <property type="entry name" value="ENOYL-[ACYL-CARRIER-PROTEIN] REDUCTASE, MITOCHONDRIAL"/>
    <property type="match status" value="1"/>
</dbReference>
<dbReference type="EMBL" id="CP001142">
    <property type="protein sequence ID" value="ACI65641.1"/>
    <property type="molecule type" value="Genomic_DNA"/>
</dbReference>
<evidence type="ECO:0000256" key="5">
    <source>
        <dbReference type="ARBA" id="ARBA00023002"/>
    </source>
</evidence>
<dbReference type="Gene3D" id="3.40.50.720">
    <property type="entry name" value="NAD(P)-binding Rossmann-like Domain"/>
    <property type="match status" value="1"/>
</dbReference>